<dbReference type="STRING" id="929558.SMGD1_0520"/>
<sequence length="257" mass="29645">MIIAIIQARMGSTRLPKKVMKMILGKPIISYLLERVSKSKRIDKIIVATTTNSEDDILTNYIKVLGYEVYRGSSDDVLSRYYTTYSSTENNKDITDIVRITGDCPLIEPRIIDSLIEFYIQNKADYSALTQRFAEGLDTEVFSVKLLEEAYASANLKSEREHVTQYFYNNKEQFNMCFLENDTDDAKYRITVDEPADFIVVKNIIESLNLNNIDLNIKNIKRYLDSNVNIFELNSKIVRNEGLEKSLKYDAPIVKKL</sequence>
<dbReference type="CDD" id="cd02518">
    <property type="entry name" value="GT2_SpsF"/>
    <property type="match status" value="1"/>
</dbReference>
<proteinExistence type="predicted"/>
<dbReference type="OrthoDB" id="9805604at2"/>
<dbReference type="eggNOG" id="COG1861">
    <property type="taxonomic scope" value="Bacteria"/>
</dbReference>
<evidence type="ECO:0000313" key="1">
    <source>
        <dbReference type="EMBL" id="EHP29047.1"/>
    </source>
</evidence>
<keyword evidence="1" id="KW-0808">Transferase</keyword>
<dbReference type="GO" id="GO:0008781">
    <property type="term" value="F:N-acylneuraminate cytidylyltransferase activity"/>
    <property type="evidence" value="ECO:0007669"/>
    <property type="project" value="UniProtKB-EC"/>
</dbReference>
<name>B6BKJ2_SULGG</name>
<dbReference type="InterPro" id="IPR003329">
    <property type="entry name" value="Cytidylyl_trans"/>
</dbReference>
<dbReference type="Pfam" id="PF02348">
    <property type="entry name" value="CTP_transf_3"/>
    <property type="match status" value="1"/>
</dbReference>
<reference evidence="1 2" key="1">
    <citation type="journal article" date="2012" name="Proc. Natl. Acad. Sci. U.S.A.">
        <title>Genome and physiology of a model Epsilonproteobacterium responsible for sulfide detoxification in marine oxygen depletion zones.</title>
        <authorList>
            <person name="Grote J."/>
            <person name="Schott T."/>
            <person name="Bruckner C.G."/>
            <person name="Glockner F.O."/>
            <person name="Jost G."/>
            <person name="Teeling H."/>
            <person name="Labrenz M."/>
            <person name="Jurgens K."/>
        </authorList>
    </citation>
    <scope>NUCLEOTIDE SEQUENCE [LARGE SCALE GENOMIC DNA]</scope>
    <source>
        <strain evidence="1 2">GD1</strain>
    </source>
</reference>
<organism evidence="1 2">
    <name type="scientific">Sulfurimonas gotlandica (strain DSM 19862 / JCM 16533 / GD1)</name>
    <dbReference type="NCBI Taxonomy" id="929558"/>
    <lineage>
        <taxon>Bacteria</taxon>
        <taxon>Pseudomonadati</taxon>
        <taxon>Campylobacterota</taxon>
        <taxon>Epsilonproteobacteria</taxon>
        <taxon>Campylobacterales</taxon>
        <taxon>Sulfurimonadaceae</taxon>
        <taxon>Sulfurimonas</taxon>
    </lineage>
</organism>
<accession>H1FVC1</accession>
<dbReference type="PATRIC" id="fig|929558.5.peg.518"/>
<dbReference type="Proteomes" id="UP000006431">
    <property type="component" value="Unassembled WGS sequence"/>
</dbReference>
<dbReference type="HOGENOM" id="CLU_072501_0_0_7"/>
<dbReference type="EC" id="2.7.7.43" evidence="1"/>
<dbReference type="EMBL" id="AFRZ01000001">
    <property type="protein sequence ID" value="EHP29047.1"/>
    <property type="molecule type" value="Genomic_DNA"/>
</dbReference>
<gene>
    <name evidence="1" type="ORF">SMGD1_0520</name>
</gene>
<dbReference type="PANTHER" id="PTHR42866">
    <property type="entry name" value="3-DEOXY-MANNO-OCTULOSONATE CYTIDYLYLTRANSFERASE"/>
    <property type="match status" value="1"/>
</dbReference>
<dbReference type="GO" id="GO:0005829">
    <property type="term" value="C:cytosol"/>
    <property type="evidence" value="ECO:0007669"/>
    <property type="project" value="TreeGrafter"/>
</dbReference>
<comment type="caution">
    <text evidence="1">The sequence shown here is derived from an EMBL/GenBank/DDBJ whole genome shotgun (WGS) entry which is preliminary data.</text>
</comment>
<dbReference type="PANTHER" id="PTHR42866:SF1">
    <property type="entry name" value="SPORE COAT POLYSACCHARIDE BIOSYNTHESIS PROTEIN SPSF"/>
    <property type="match status" value="1"/>
</dbReference>
<keyword evidence="2" id="KW-1185">Reference proteome</keyword>
<dbReference type="InterPro" id="IPR029044">
    <property type="entry name" value="Nucleotide-diphossugar_trans"/>
</dbReference>
<accession>B6BKJ2</accession>
<dbReference type="Gene3D" id="3.90.550.10">
    <property type="entry name" value="Spore Coat Polysaccharide Biosynthesis Protein SpsA, Chain A"/>
    <property type="match status" value="1"/>
</dbReference>
<keyword evidence="1" id="KW-0548">Nucleotidyltransferase</keyword>
<evidence type="ECO:0000313" key="2">
    <source>
        <dbReference type="Proteomes" id="UP000006431"/>
    </source>
</evidence>
<protein>
    <submittedName>
        <fullName evidence="1">Acylneuraminate cytidylyltransferase</fullName>
        <ecNumber evidence="1">2.7.7.43</ecNumber>
    </submittedName>
</protein>
<dbReference type="AlphaFoldDB" id="B6BKJ2"/>
<dbReference type="SUPFAM" id="SSF53448">
    <property type="entry name" value="Nucleotide-diphospho-sugar transferases"/>
    <property type="match status" value="1"/>
</dbReference>
<dbReference type="RefSeq" id="WP_008337916.1">
    <property type="nucleotide sequence ID" value="NZ_AFRZ01000001.1"/>
</dbReference>